<evidence type="ECO:0000313" key="2">
    <source>
        <dbReference type="Proteomes" id="UP001362999"/>
    </source>
</evidence>
<evidence type="ECO:0000313" key="1">
    <source>
        <dbReference type="EMBL" id="KAK7036336.1"/>
    </source>
</evidence>
<protein>
    <submittedName>
        <fullName evidence="1">Uncharacterized protein</fullName>
    </submittedName>
</protein>
<name>A0AAW0CBJ4_9AGAR</name>
<comment type="caution">
    <text evidence="1">The sequence shown here is derived from an EMBL/GenBank/DDBJ whole genome shotgun (WGS) entry which is preliminary data.</text>
</comment>
<dbReference type="AlphaFoldDB" id="A0AAW0CBJ4"/>
<keyword evidence="2" id="KW-1185">Reference proteome</keyword>
<dbReference type="EMBL" id="JAWWNJ010000019">
    <property type="protein sequence ID" value="KAK7036336.1"/>
    <property type="molecule type" value="Genomic_DNA"/>
</dbReference>
<sequence>MSTVLVSSALRRAQPGSIIVRETHSSRAFSRSSLCLQCATLPPTIAAPRAPPPLHGAPTSPVDNADLDGPVYDGLYGHQINAFQHSRVPPLSLNPCPKLYLRFCHDVHLPPVPPRSGGGSFVILDCKGELAALRGGRHRTFPTSSFVDMPPPPSGEGRRCVVLSTHSTIRRLPVFLSFSPPVFPLSFFGTHVPSPCCSSIASHRSIARPRAFIRAPILPLPSRSPVLHHVHPAGSLLYMQVILLGLHAGVSRLPASFLAFVEVREDGFRLLPYAPSMWGRVEKPLPLRWIRRSMYAYRSPAARKSCRECYTSSFGAGANLVVVGDELPACAHELDGLIVIS</sequence>
<reference evidence="1 2" key="1">
    <citation type="journal article" date="2024" name="J Genomics">
        <title>Draft genome sequencing and assembly of Favolaschia claudopus CIRM-BRFM 2984 isolated from oak limbs.</title>
        <authorList>
            <person name="Navarro D."/>
            <person name="Drula E."/>
            <person name="Chaduli D."/>
            <person name="Cazenave R."/>
            <person name="Ahrendt S."/>
            <person name="Wang J."/>
            <person name="Lipzen A."/>
            <person name="Daum C."/>
            <person name="Barry K."/>
            <person name="Grigoriev I.V."/>
            <person name="Favel A."/>
            <person name="Rosso M.N."/>
            <person name="Martin F."/>
        </authorList>
    </citation>
    <scope>NUCLEOTIDE SEQUENCE [LARGE SCALE GENOMIC DNA]</scope>
    <source>
        <strain evidence="1 2">CIRM-BRFM 2984</strain>
    </source>
</reference>
<organism evidence="1 2">
    <name type="scientific">Favolaschia claudopus</name>
    <dbReference type="NCBI Taxonomy" id="2862362"/>
    <lineage>
        <taxon>Eukaryota</taxon>
        <taxon>Fungi</taxon>
        <taxon>Dikarya</taxon>
        <taxon>Basidiomycota</taxon>
        <taxon>Agaricomycotina</taxon>
        <taxon>Agaricomycetes</taxon>
        <taxon>Agaricomycetidae</taxon>
        <taxon>Agaricales</taxon>
        <taxon>Marasmiineae</taxon>
        <taxon>Mycenaceae</taxon>
        <taxon>Favolaschia</taxon>
    </lineage>
</organism>
<dbReference type="Proteomes" id="UP001362999">
    <property type="component" value="Unassembled WGS sequence"/>
</dbReference>
<gene>
    <name evidence="1" type="ORF">R3P38DRAFT_3184117</name>
</gene>
<proteinExistence type="predicted"/>
<accession>A0AAW0CBJ4</accession>